<accession>H3RLI7</accession>
<comment type="caution">
    <text evidence="1">The sequence shown here is derived from an EMBL/GenBank/DDBJ whole genome shotgun (WGS) entry which is preliminary data.</text>
</comment>
<evidence type="ECO:0000313" key="1">
    <source>
        <dbReference type="EMBL" id="EHT97700.1"/>
    </source>
</evidence>
<evidence type="ECO:0000313" key="2">
    <source>
        <dbReference type="Proteomes" id="UP000005050"/>
    </source>
</evidence>
<dbReference type="EMBL" id="AHIE01000047">
    <property type="protein sequence ID" value="EHT97700.1"/>
    <property type="molecule type" value="Genomic_DNA"/>
</dbReference>
<dbReference type="AlphaFoldDB" id="H3RLI7"/>
<dbReference type="Proteomes" id="UP000005050">
    <property type="component" value="Unassembled WGS sequence"/>
</dbReference>
<proteinExistence type="predicted"/>
<organism evidence="1 2">
    <name type="scientific">Pantoea stewartii subsp. stewartii DC283</name>
    <dbReference type="NCBI Taxonomy" id="660596"/>
    <lineage>
        <taxon>Bacteria</taxon>
        <taxon>Pseudomonadati</taxon>
        <taxon>Pseudomonadota</taxon>
        <taxon>Gammaproteobacteria</taxon>
        <taxon>Enterobacterales</taxon>
        <taxon>Erwiniaceae</taxon>
        <taxon>Pantoea</taxon>
    </lineage>
</organism>
<gene>
    <name evidence="1" type="ORF">CKS_5561</name>
</gene>
<dbReference type="RefSeq" id="WP_006122365.1">
    <property type="nucleotide sequence ID" value="NZ_AHIE01000047.1"/>
</dbReference>
<sequence>MDKKTFVFLVLLAVLKSFGSDTPAINVHADHFFSVTVVKDSK</sequence>
<protein>
    <submittedName>
        <fullName evidence="1">Uncharacterized protein</fullName>
    </submittedName>
</protein>
<name>H3RLI7_PANSE</name>
<dbReference type="PATRIC" id="fig|660596.6.peg.5329"/>
<reference evidence="1 2" key="1">
    <citation type="journal article" date="2012" name="Mol. Microbiol.">
        <title>The genetic and structural basis of two distinct terminal side branch residues in stewartan and amylovoran exopolysaccharides and their potential role in host adaptation.</title>
        <authorList>
            <person name="Wang X."/>
            <person name="Yang F."/>
            <person name="von Bodman S.B."/>
        </authorList>
    </citation>
    <scope>NUCLEOTIDE SEQUENCE [LARGE SCALE GENOMIC DNA]</scope>
    <source>
        <strain evidence="1 2">DC283</strain>
    </source>
</reference>